<reference evidence="1 2" key="1">
    <citation type="submission" date="2024-01" db="EMBL/GenBank/DDBJ databases">
        <title>Genome assemblies of Stephania.</title>
        <authorList>
            <person name="Yang L."/>
        </authorList>
    </citation>
    <scope>NUCLEOTIDE SEQUENCE [LARGE SCALE GENOMIC DNA]</scope>
    <source>
        <strain evidence="1">QJT</strain>
        <tissue evidence="1">Leaf</tissue>
    </source>
</reference>
<dbReference type="EMBL" id="JBBNAE010000011">
    <property type="protein sequence ID" value="KAK9085210.1"/>
    <property type="molecule type" value="Genomic_DNA"/>
</dbReference>
<dbReference type="InterPro" id="IPR011065">
    <property type="entry name" value="Kunitz_inhibitor_STI-like_sf"/>
</dbReference>
<dbReference type="AlphaFoldDB" id="A0AAP0E1Y8"/>
<dbReference type="PANTHER" id="PTHR33107:SF5">
    <property type="entry name" value="KUNITZ TRYPSIN INHIBITOR 5"/>
    <property type="match status" value="1"/>
</dbReference>
<dbReference type="GO" id="GO:0004866">
    <property type="term" value="F:endopeptidase inhibitor activity"/>
    <property type="evidence" value="ECO:0007669"/>
    <property type="project" value="InterPro"/>
</dbReference>
<dbReference type="PRINTS" id="PR00291">
    <property type="entry name" value="KUNITZINHBTR"/>
</dbReference>
<evidence type="ECO:0000313" key="2">
    <source>
        <dbReference type="Proteomes" id="UP001417504"/>
    </source>
</evidence>
<dbReference type="Gene3D" id="2.80.10.50">
    <property type="match status" value="1"/>
</dbReference>
<evidence type="ECO:0000313" key="1">
    <source>
        <dbReference type="EMBL" id="KAK9085210.1"/>
    </source>
</evidence>
<protein>
    <submittedName>
        <fullName evidence="1">Uncharacterized protein</fullName>
    </submittedName>
</protein>
<gene>
    <name evidence="1" type="ORF">Sjap_025621</name>
</gene>
<dbReference type="SMART" id="SM00452">
    <property type="entry name" value="STI"/>
    <property type="match status" value="1"/>
</dbReference>
<sequence length="213" mass="23196">MTFTTINAQPQPSSIIGVTPTVAPLVRDTDGKPVREYVSYHIVPVPGGAGGGGLTLGPNRRDPKACPLSVVQSLREASLGRPIFFGSVPHAPGNRVVRTSTDYHITFNSTNPPIICKSSSFWKLTELNAHARGYFIDSVSILTTELQYLFKIEFAGRIGRESVYKLSYCPTVCKTCPKVHCMDVGAPIDHFADGLRRLKLPAASPLIVRFKKA</sequence>
<dbReference type="Proteomes" id="UP001417504">
    <property type="component" value="Unassembled WGS sequence"/>
</dbReference>
<dbReference type="InterPro" id="IPR002160">
    <property type="entry name" value="Prot_inh_Kunz-lg"/>
</dbReference>
<keyword evidence="2" id="KW-1185">Reference proteome</keyword>
<dbReference type="Pfam" id="PF00197">
    <property type="entry name" value="Kunitz_legume"/>
    <property type="match status" value="1"/>
</dbReference>
<accession>A0AAP0E1Y8</accession>
<proteinExistence type="predicted"/>
<comment type="caution">
    <text evidence="1">The sequence shown here is derived from an EMBL/GenBank/DDBJ whole genome shotgun (WGS) entry which is preliminary data.</text>
</comment>
<organism evidence="1 2">
    <name type="scientific">Stephania japonica</name>
    <dbReference type="NCBI Taxonomy" id="461633"/>
    <lineage>
        <taxon>Eukaryota</taxon>
        <taxon>Viridiplantae</taxon>
        <taxon>Streptophyta</taxon>
        <taxon>Embryophyta</taxon>
        <taxon>Tracheophyta</taxon>
        <taxon>Spermatophyta</taxon>
        <taxon>Magnoliopsida</taxon>
        <taxon>Ranunculales</taxon>
        <taxon>Menispermaceae</taxon>
        <taxon>Menispermoideae</taxon>
        <taxon>Cissampelideae</taxon>
        <taxon>Stephania</taxon>
    </lineage>
</organism>
<name>A0AAP0E1Y8_9MAGN</name>
<dbReference type="SUPFAM" id="SSF50386">
    <property type="entry name" value="STI-like"/>
    <property type="match status" value="1"/>
</dbReference>
<dbReference type="PANTHER" id="PTHR33107">
    <property type="entry name" value="KUNITZ TRYPSIN INHIBITOR 2"/>
    <property type="match status" value="1"/>
</dbReference>